<evidence type="ECO:0000256" key="1">
    <source>
        <dbReference type="ARBA" id="ARBA00004141"/>
    </source>
</evidence>
<reference evidence="8" key="1">
    <citation type="submission" date="2022-11" db="UniProtKB">
        <authorList>
            <consortium name="WormBaseParasite"/>
        </authorList>
    </citation>
    <scope>IDENTIFICATION</scope>
</reference>
<feature type="transmembrane region" description="Helical" evidence="6">
    <location>
        <begin position="142"/>
        <end position="164"/>
    </location>
</feature>
<organism evidence="7 8">
    <name type="scientific">Globodera rostochiensis</name>
    <name type="common">Golden nematode worm</name>
    <name type="synonym">Heterodera rostochiensis</name>
    <dbReference type="NCBI Taxonomy" id="31243"/>
    <lineage>
        <taxon>Eukaryota</taxon>
        <taxon>Metazoa</taxon>
        <taxon>Ecdysozoa</taxon>
        <taxon>Nematoda</taxon>
        <taxon>Chromadorea</taxon>
        <taxon>Rhabditida</taxon>
        <taxon>Tylenchina</taxon>
        <taxon>Tylenchomorpha</taxon>
        <taxon>Tylenchoidea</taxon>
        <taxon>Heteroderidae</taxon>
        <taxon>Heteroderinae</taxon>
        <taxon>Globodera</taxon>
    </lineage>
</organism>
<feature type="transmembrane region" description="Helical" evidence="6">
    <location>
        <begin position="35"/>
        <end position="59"/>
    </location>
</feature>
<dbReference type="GO" id="GO:0004888">
    <property type="term" value="F:transmembrane signaling receptor activity"/>
    <property type="evidence" value="ECO:0007669"/>
    <property type="project" value="InterPro"/>
</dbReference>
<comment type="caution">
    <text evidence="6">Lacks conserved residue(s) required for the propagation of feature annotation.</text>
</comment>
<dbReference type="PANTHER" id="PTHR31552:SF8">
    <property type="entry name" value="SERPENTINE RECEPTOR CLASS GAMMA"/>
    <property type="match status" value="1"/>
</dbReference>
<dbReference type="PANTHER" id="PTHR31552">
    <property type="entry name" value="SERPENTINE RECEPTOR CLASS GAMMA"/>
    <property type="match status" value="1"/>
</dbReference>
<protein>
    <recommendedName>
        <fullName evidence="6">Serpentine receptor class gamma</fullName>
    </recommendedName>
</protein>
<evidence type="ECO:0000256" key="5">
    <source>
        <dbReference type="ARBA" id="ARBA00023136"/>
    </source>
</evidence>
<comment type="subcellular location">
    <subcellularLocation>
        <location evidence="1">Membrane</location>
        <topology evidence="1">Multi-pass membrane protein</topology>
    </subcellularLocation>
</comment>
<proteinExistence type="inferred from homology"/>
<keyword evidence="4 6" id="KW-1133">Transmembrane helix</keyword>
<dbReference type="WBParaSite" id="Gr19_v10_g3636.t1">
    <property type="protein sequence ID" value="Gr19_v10_g3636.t1"/>
    <property type="gene ID" value="Gr19_v10_g3636"/>
</dbReference>
<evidence type="ECO:0000256" key="3">
    <source>
        <dbReference type="ARBA" id="ARBA00022692"/>
    </source>
</evidence>
<dbReference type="InterPro" id="IPR000609">
    <property type="entry name" value="7TM_GPCR_serpentine_rcpt_Srg"/>
</dbReference>
<dbReference type="AlphaFoldDB" id="A0A914HQ71"/>
<dbReference type="GO" id="GO:0007606">
    <property type="term" value="P:sensory perception of chemical stimulus"/>
    <property type="evidence" value="ECO:0007669"/>
    <property type="project" value="UniProtKB-UniRule"/>
</dbReference>
<name>A0A914HQ71_GLORO</name>
<feature type="transmembrane region" description="Helical" evidence="6">
    <location>
        <begin position="12"/>
        <end position="29"/>
    </location>
</feature>
<evidence type="ECO:0000313" key="8">
    <source>
        <dbReference type="WBParaSite" id="Gr19_v10_g3636.t1"/>
    </source>
</evidence>
<keyword evidence="7" id="KW-1185">Reference proteome</keyword>
<dbReference type="GO" id="GO:0016020">
    <property type="term" value="C:membrane"/>
    <property type="evidence" value="ECO:0007669"/>
    <property type="project" value="UniProtKB-SubCell"/>
</dbReference>
<evidence type="ECO:0000256" key="2">
    <source>
        <dbReference type="ARBA" id="ARBA00005692"/>
    </source>
</evidence>
<accession>A0A914HQ71</accession>
<dbReference type="Proteomes" id="UP000887572">
    <property type="component" value="Unplaced"/>
</dbReference>
<comment type="similarity">
    <text evidence="2 6">Belongs to the nematode receptor-like protein srg family.</text>
</comment>
<keyword evidence="3 6" id="KW-0812">Transmembrane</keyword>
<dbReference type="Pfam" id="PF02118">
    <property type="entry name" value="Srg"/>
    <property type="match status" value="1"/>
</dbReference>
<keyword evidence="5 6" id="KW-0472">Membrane</keyword>
<evidence type="ECO:0000256" key="4">
    <source>
        <dbReference type="ARBA" id="ARBA00022989"/>
    </source>
</evidence>
<evidence type="ECO:0000313" key="7">
    <source>
        <dbReference type="Proteomes" id="UP000887572"/>
    </source>
</evidence>
<sequence>MFQDLLYVLDSFYGNRLPLIIGAVLYPIYSKFPNWMFVMFFFIAGHTFLANYLVTAFILLNRLTAIIMPIKHEKIWQKFLPFITIFVYFVPTLVYWPTFKMDAILIMNDPNSTTDRSFFVYAAGNLNSFTDSGNTKTVKILYIYYPLLMDTGTVVLSSWLLLWASSIFRQQLIKDFTIIRIRNIRVGPMEGPQNNDHRAVEGAVGHQLQNRICSSVQQLPTIS</sequence>
<evidence type="ECO:0000256" key="6">
    <source>
        <dbReference type="RuleBase" id="RU280813"/>
    </source>
</evidence>
<feature type="transmembrane region" description="Helical" evidence="6">
    <location>
        <begin position="79"/>
        <end position="98"/>
    </location>
</feature>